<dbReference type="PROSITE" id="PS00237">
    <property type="entry name" value="G_PROTEIN_RECEP_F1_1"/>
    <property type="match status" value="1"/>
</dbReference>
<comment type="subcellular location">
    <subcellularLocation>
        <location evidence="1 11">Cell membrane</location>
        <topology evidence="1 11">Multi-pass membrane protein</topology>
    </subcellularLocation>
</comment>
<accession>A0A1U7S1R9</accession>
<comment type="similarity">
    <text evidence="10">Belongs to the G-protein coupled receptor 1 family.</text>
</comment>
<sequence length="363" mass="40612">MGDSQFAFRHKKKYGEKSVSKDREDGETAHEQEGHREYSAGNDLTVQIKAGYVPVNYGISASPGHWERTQTAGPGSEEKKRAVFTYLVNVMSNALLLGAWWIDSQLHSPMYFLLSHLAVVNVSFVSITIPQALVHSLTQNQVISYSRCMAQVFLFLCTGNVEGYLLAIMASDRYMAICNPLSYAAVVTRALCLKMVGTSCVMVTLNSLLHTVLVARLHYCSNRLAHFFCDLPTLMRLSCTRPFLNEMALFTEGVISVLSPFVFILASYALIGVFLCHRRSVSQLRKALSTCGSHLTVVLLFYGTVAWLYFRPAASFDLFRDRMVALFYTVVAPALNPLIYSLRNKEVLSAIRRAWRKVLAHGP</sequence>
<dbReference type="InterPro" id="IPR017452">
    <property type="entry name" value="GPCR_Rhodpsn_7TM"/>
</dbReference>
<dbReference type="GO" id="GO:0004930">
    <property type="term" value="F:G protein-coupled receptor activity"/>
    <property type="evidence" value="ECO:0007669"/>
    <property type="project" value="UniProtKB-KW"/>
</dbReference>
<keyword evidence="9 10" id="KW-0807">Transducer</keyword>
<dbReference type="Pfam" id="PF13853">
    <property type="entry name" value="7tm_4"/>
    <property type="match status" value="1"/>
</dbReference>
<evidence type="ECO:0000256" key="6">
    <source>
        <dbReference type="ARBA" id="ARBA00023040"/>
    </source>
</evidence>
<keyword evidence="3 10" id="KW-0812">Transmembrane</keyword>
<keyword evidence="7 11" id="KW-0472">Membrane</keyword>
<dbReference type="eggNOG" id="ENOG502SIAX">
    <property type="taxonomic scope" value="Eukaryota"/>
</dbReference>
<dbReference type="FunFam" id="1.20.1070.10:FF:000015">
    <property type="entry name" value="Olfactory receptor"/>
    <property type="match status" value="1"/>
</dbReference>
<keyword evidence="8 10" id="KW-0675">Receptor</keyword>
<dbReference type="InParanoid" id="A0A1U7S1R9"/>
<dbReference type="InterPro" id="IPR000725">
    <property type="entry name" value="Olfact_rcpt"/>
</dbReference>
<dbReference type="SUPFAM" id="SSF81321">
    <property type="entry name" value="Family A G protein-coupled receptor-like"/>
    <property type="match status" value="1"/>
</dbReference>
<evidence type="ECO:0000313" key="14">
    <source>
        <dbReference type="Proteomes" id="UP000189705"/>
    </source>
</evidence>
<dbReference type="GeneID" id="102385371"/>
<dbReference type="PRINTS" id="PR00237">
    <property type="entry name" value="GPCRRHODOPSN"/>
</dbReference>
<dbReference type="GO" id="GO:0004984">
    <property type="term" value="F:olfactory receptor activity"/>
    <property type="evidence" value="ECO:0007669"/>
    <property type="project" value="InterPro"/>
</dbReference>
<feature type="region of interest" description="Disordered" evidence="12">
    <location>
        <begin position="1"/>
        <end position="40"/>
    </location>
</feature>
<evidence type="ECO:0000256" key="7">
    <source>
        <dbReference type="ARBA" id="ARBA00023136"/>
    </source>
</evidence>
<evidence type="ECO:0000256" key="10">
    <source>
        <dbReference type="RuleBase" id="RU000688"/>
    </source>
</evidence>
<evidence type="ECO:0000256" key="12">
    <source>
        <dbReference type="SAM" id="MobiDB-lite"/>
    </source>
</evidence>
<dbReference type="Gene3D" id="1.20.1070.10">
    <property type="entry name" value="Rhodopsin 7-helix transmembrane proteins"/>
    <property type="match status" value="1"/>
</dbReference>
<keyword evidence="6 10" id="KW-0297">G-protein coupled receptor</keyword>
<dbReference type="PANTHER" id="PTHR26452">
    <property type="entry name" value="OLFACTORY RECEPTOR"/>
    <property type="match status" value="1"/>
</dbReference>
<evidence type="ECO:0000256" key="3">
    <source>
        <dbReference type="ARBA" id="ARBA00022692"/>
    </source>
</evidence>
<gene>
    <name evidence="15" type="primary">LOC102385371</name>
</gene>
<dbReference type="PROSITE" id="PS50262">
    <property type="entry name" value="G_PROTEIN_RECEP_F1_2"/>
    <property type="match status" value="1"/>
</dbReference>
<protein>
    <recommendedName>
        <fullName evidence="11">Olfactory receptor</fullName>
    </recommendedName>
</protein>
<evidence type="ECO:0000256" key="1">
    <source>
        <dbReference type="ARBA" id="ARBA00004651"/>
    </source>
</evidence>
<dbReference type="InterPro" id="IPR000276">
    <property type="entry name" value="GPCR_Rhodpsn"/>
</dbReference>
<reference evidence="15" key="1">
    <citation type="submission" date="2025-08" db="UniProtKB">
        <authorList>
            <consortium name="RefSeq"/>
        </authorList>
    </citation>
    <scope>IDENTIFICATION</scope>
</reference>
<keyword evidence="11" id="KW-0716">Sensory transduction</keyword>
<feature type="transmembrane region" description="Helical" evidence="11">
    <location>
        <begin position="322"/>
        <end position="342"/>
    </location>
</feature>
<dbReference type="KEGG" id="asn:102385371"/>
<dbReference type="OrthoDB" id="8772365at2759"/>
<dbReference type="AlphaFoldDB" id="A0A1U7S1R9"/>
<feature type="compositionally biased region" description="Basic and acidic residues" evidence="12">
    <location>
        <begin position="15"/>
        <end position="38"/>
    </location>
</feature>
<evidence type="ECO:0000256" key="5">
    <source>
        <dbReference type="ARBA" id="ARBA00022989"/>
    </source>
</evidence>
<feature type="transmembrane region" description="Helical" evidence="11">
    <location>
        <begin position="108"/>
        <end position="129"/>
    </location>
</feature>
<keyword evidence="4 11" id="KW-0552">Olfaction</keyword>
<feature type="transmembrane region" description="Helical" evidence="11">
    <location>
        <begin position="150"/>
        <end position="170"/>
    </location>
</feature>
<evidence type="ECO:0000313" key="15">
    <source>
        <dbReference type="RefSeq" id="XP_006029689.2"/>
    </source>
</evidence>
<dbReference type="Proteomes" id="UP000189705">
    <property type="component" value="Unplaced"/>
</dbReference>
<keyword evidence="5 11" id="KW-1133">Transmembrane helix</keyword>
<organism evidence="14 15">
    <name type="scientific">Alligator sinensis</name>
    <name type="common">Chinese alligator</name>
    <dbReference type="NCBI Taxonomy" id="38654"/>
    <lineage>
        <taxon>Eukaryota</taxon>
        <taxon>Metazoa</taxon>
        <taxon>Chordata</taxon>
        <taxon>Craniata</taxon>
        <taxon>Vertebrata</taxon>
        <taxon>Euteleostomi</taxon>
        <taxon>Archelosauria</taxon>
        <taxon>Archosauria</taxon>
        <taxon>Crocodylia</taxon>
        <taxon>Alligatoridae</taxon>
        <taxon>Alligatorinae</taxon>
        <taxon>Alligator</taxon>
    </lineage>
</organism>
<name>A0A1U7S1R9_ALLSI</name>
<dbReference type="PRINTS" id="PR00245">
    <property type="entry name" value="OLFACTORYR"/>
</dbReference>
<dbReference type="GO" id="GO:0005886">
    <property type="term" value="C:plasma membrane"/>
    <property type="evidence" value="ECO:0007669"/>
    <property type="project" value="UniProtKB-SubCell"/>
</dbReference>
<evidence type="ECO:0000256" key="11">
    <source>
        <dbReference type="RuleBase" id="RU363047"/>
    </source>
</evidence>
<evidence type="ECO:0000259" key="13">
    <source>
        <dbReference type="PROSITE" id="PS50262"/>
    </source>
</evidence>
<dbReference type="RefSeq" id="XP_006029689.2">
    <property type="nucleotide sequence ID" value="XM_006029627.2"/>
</dbReference>
<keyword evidence="2 11" id="KW-1003">Cell membrane</keyword>
<evidence type="ECO:0000256" key="2">
    <source>
        <dbReference type="ARBA" id="ARBA00022475"/>
    </source>
</evidence>
<evidence type="ECO:0000256" key="8">
    <source>
        <dbReference type="ARBA" id="ARBA00023170"/>
    </source>
</evidence>
<feature type="domain" description="G-protein coupled receptors family 1 profile" evidence="13">
    <location>
        <begin position="92"/>
        <end position="340"/>
    </location>
</feature>
<keyword evidence="14" id="KW-1185">Reference proteome</keyword>
<feature type="transmembrane region" description="Helical" evidence="11">
    <location>
        <begin position="287"/>
        <end position="310"/>
    </location>
</feature>
<evidence type="ECO:0000256" key="9">
    <source>
        <dbReference type="ARBA" id="ARBA00023224"/>
    </source>
</evidence>
<evidence type="ECO:0000256" key="4">
    <source>
        <dbReference type="ARBA" id="ARBA00022725"/>
    </source>
</evidence>
<dbReference type="InterPro" id="IPR050516">
    <property type="entry name" value="Olfactory_GPCR"/>
</dbReference>
<feature type="transmembrane region" description="Helical" evidence="11">
    <location>
        <begin position="253"/>
        <end position="275"/>
    </location>
</feature>
<proteinExistence type="inferred from homology"/>